<gene>
    <name evidence="2" type="ORF">S12H4_58931</name>
</gene>
<dbReference type="InterPro" id="IPR022441">
    <property type="entry name" value="Para_beta_helix_rpt-2"/>
</dbReference>
<proteinExistence type="predicted"/>
<dbReference type="EMBL" id="BARW01038385">
    <property type="protein sequence ID" value="GAJ22387.1"/>
    <property type="molecule type" value="Genomic_DNA"/>
</dbReference>
<reference evidence="2" key="1">
    <citation type="journal article" date="2014" name="Front. Microbiol.">
        <title>High frequency of phylogenetically diverse reductive dehalogenase-homologous genes in deep subseafloor sedimentary metagenomes.</title>
        <authorList>
            <person name="Kawai M."/>
            <person name="Futagami T."/>
            <person name="Toyoda A."/>
            <person name="Takaki Y."/>
            <person name="Nishi S."/>
            <person name="Hori S."/>
            <person name="Arai W."/>
            <person name="Tsubouchi T."/>
            <person name="Morono Y."/>
            <person name="Uchiyama I."/>
            <person name="Ito T."/>
            <person name="Fujiyama A."/>
            <person name="Inagaki F."/>
            <person name="Takami H."/>
        </authorList>
    </citation>
    <scope>NUCLEOTIDE SEQUENCE</scope>
    <source>
        <strain evidence="2">Expedition CK06-06</strain>
    </source>
</reference>
<dbReference type="AlphaFoldDB" id="X1VQ96"/>
<evidence type="ECO:0000313" key="2">
    <source>
        <dbReference type="EMBL" id="GAJ22387.1"/>
    </source>
</evidence>
<feature type="non-terminal residue" evidence="2">
    <location>
        <position position="1"/>
    </location>
</feature>
<comment type="caution">
    <text evidence="2">The sequence shown here is derived from an EMBL/GenBank/DDBJ whole genome shotgun (WGS) entry which is preliminary data.</text>
</comment>
<feature type="domain" description="Periplasmic copper-binding protein NosD beta helix" evidence="1">
    <location>
        <begin position="1"/>
        <end position="127"/>
    </location>
</feature>
<protein>
    <recommendedName>
        <fullName evidence="1">Periplasmic copper-binding protein NosD beta helix domain-containing protein</fullName>
    </recommendedName>
</protein>
<dbReference type="InterPro" id="IPR011050">
    <property type="entry name" value="Pectin_lyase_fold/virulence"/>
</dbReference>
<accession>X1VQ96</accession>
<feature type="non-terminal residue" evidence="2">
    <location>
        <position position="172"/>
    </location>
</feature>
<dbReference type="Gene3D" id="2.160.20.10">
    <property type="entry name" value="Single-stranded right-handed beta-helix, Pectin lyase-like"/>
    <property type="match status" value="1"/>
</dbReference>
<dbReference type="Pfam" id="PF05048">
    <property type="entry name" value="NosD"/>
    <property type="match status" value="1"/>
</dbReference>
<dbReference type="NCBIfam" id="TIGR03804">
    <property type="entry name" value="para_beta_helix"/>
    <property type="match status" value="2"/>
</dbReference>
<dbReference type="InterPro" id="IPR012334">
    <property type="entry name" value="Pectin_lyas_fold"/>
</dbReference>
<name>X1VQ96_9ZZZZ</name>
<evidence type="ECO:0000259" key="1">
    <source>
        <dbReference type="Pfam" id="PF05048"/>
    </source>
</evidence>
<dbReference type="SUPFAM" id="SSF51126">
    <property type="entry name" value="Pectin lyase-like"/>
    <property type="match status" value="1"/>
</dbReference>
<sequence length="172" mass="19282">VSNQNFTDVTTGILLAYSESCRVENSLFAENVWGTYLDHTISTTLTNNSYKNNNYGVLLRDSDTNILTYNLFEENEQYGVYLYAASSDNLIHHNAFIDNNPEGTSQAYDAGVDNSWYLKRKGNYWSDWLEGDYLIDGIANSTDRHPLTDIPTASTPLSTVFIVSVIILASIV</sequence>
<dbReference type="InterPro" id="IPR007742">
    <property type="entry name" value="NosD_dom"/>
</dbReference>
<organism evidence="2">
    <name type="scientific">marine sediment metagenome</name>
    <dbReference type="NCBI Taxonomy" id="412755"/>
    <lineage>
        <taxon>unclassified sequences</taxon>
        <taxon>metagenomes</taxon>
        <taxon>ecological metagenomes</taxon>
    </lineage>
</organism>